<keyword evidence="3" id="KW-0694">RNA-binding</keyword>
<dbReference type="InterPro" id="IPR036416">
    <property type="entry name" value="Pept_tRNA_hydro_sf"/>
</dbReference>
<gene>
    <name evidence="4" type="ORF">CDD80_5484</name>
</gene>
<reference evidence="4 5" key="1">
    <citation type="submission" date="2017-06" db="EMBL/GenBank/DDBJ databases">
        <title>Ant-infecting Ophiocordyceps genomes reveal a high diversity of potential behavioral manipulation genes and a possible major role for enterotoxins.</title>
        <authorList>
            <person name="De Bekker C."/>
            <person name="Evans H.C."/>
            <person name="Brachmann A."/>
            <person name="Hughes D.P."/>
        </authorList>
    </citation>
    <scope>NUCLEOTIDE SEQUENCE [LARGE SCALE GENOMIC DNA]</scope>
    <source>
        <strain evidence="4 5">Map16</strain>
    </source>
</reference>
<dbReference type="OrthoDB" id="1711136at2759"/>
<dbReference type="EMBL" id="NJES01000544">
    <property type="protein sequence ID" value="PHH71156.1"/>
    <property type="molecule type" value="Genomic_DNA"/>
</dbReference>
<evidence type="ECO:0000313" key="4">
    <source>
        <dbReference type="EMBL" id="PHH71156.1"/>
    </source>
</evidence>
<dbReference type="Gene3D" id="3.40.50.1470">
    <property type="entry name" value="Peptidyl-tRNA hydrolase"/>
    <property type="match status" value="1"/>
</dbReference>
<proteinExistence type="predicted"/>
<dbReference type="AlphaFoldDB" id="A0A2C5YTS8"/>
<dbReference type="SUPFAM" id="SSF53178">
    <property type="entry name" value="Peptidyl-tRNA hydrolase-like"/>
    <property type="match status" value="1"/>
</dbReference>
<dbReference type="PANTHER" id="PTHR17224:SF1">
    <property type="entry name" value="PEPTIDYL-TRNA HYDROLASE"/>
    <property type="match status" value="1"/>
</dbReference>
<comment type="caution">
    <text evidence="4">The sequence shown here is derived from an EMBL/GenBank/DDBJ whole genome shotgun (WGS) entry which is preliminary data.</text>
</comment>
<name>A0A2C5YTS8_9HYPO</name>
<dbReference type="STRING" id="2004952.A0A2C5YTS8"/>
<organism evidence="4 5">
    <name type="scientific">Ophiocordyceps camponoti-rufipedis</name>
    <dbReference type="NCBI Taxonomy" id="2004952"/>
    <lineage>
        <taxon>Eukaryota</taxon>
        <taxon>Fungi</taxon>
        <taxon>Dikarya</taxon>
        <taxon>Ascomycota</taxon>
        <taxon>Pezizomycotina</taxon>
        <taxon>Sordariomycetes</taxon>
        <taxon>Hypocreomycetidae</taxon>
        <taxon>Hypocreales</taxon>
        <taxon>Ophiocordycipitaceae</taxon>
        <taxon>Ophiocordyceps</taxon>
    </lineage>
</organism>
<evidence type="ECO:0000313" key="5">
    <source>
        <dbReference type="Proteomes" id="UP000226431"/>
    </source>
</evidence>
<accession>A0A2C5YTS8</accession>
<evidence type="ECO:0008006" key="6">
    <source>
        <dbReference type="Google" id="ProtNLM"/>
    </source>
</evidence>
<dbReference type="GO" id="GO:0000049">
    <property type="term" value="F:tRNA binding"/>
    <property type="evidence" value="ECO:0007669"/>
    <property type="project" value="UniProtKB-KW"/>
</dbReference>
<evidence type="ECO:0000256" key="1">
    <source>
        <dbReference type="ARBA" id="ARBA00022555"/>
    </source>
</evidence>
<dbReference type="GO" id="GO:0004045">
    <property type="term" value="F:peptidyl-tRNA hydrolase activity"/>
    <property type="evidence" value="ECO:0007669"/>
    <property type="project" value="InterPro"/>
</dbReference>
<evidence type="ECO:0000256" key="2">
    <source>
        <dbReference type="ARBA" id="ARBA00022801"/>
    </source>
</evidence>
<evidence type="ECO:0000256" key="3">
    <source>
        <dbReference type="ARBA" id="ARBA00022884"/>
    </source>
</evidence>
<keyword evidence="1" id="KW-0820">tRNA-binding</keyword>
<dbReference type="InterPro" id="IPR001328">
    <property type="entry name" value="Pept_tRNA_hydro"/>
</dbReference>
<keyword evidence="2" id="KW-0378">Hydrolase</keyword>
<sequence>MFNPHFLVVSLGNPLPKYDTLHSAGHYVLKGLASALGHAPLRETRLGGLPVCFASNGAKHTLMQSPVLMNTSGKFVADAWRHMCRQHRPDSLSLVLVHDELESADGVVSLLSWARSARGHRGVKDVHARLRQEAFPTSPLARIAVGIGRPEGRDNATVVDYVMSRISASSKRNLEGAFANEAANSLARLEDYWQAELADGREDPGLGWSKRMSKNR</sequence>
<dbReference type="PANTHER" id="PTHR17224">
    <property type="entry name" value="PEPTIDYL-TRNA HYDROLASE"/>
    <property type="match status" value="1"/>
</dbReference>
<dbReference type="Pfam" id="PF01195">
    <property type="entry name" value="Pept_tRNA_hydro"/>
    <property type="match status" value="1"/>
</dbReference>
<protein>
    <recommendedName>
        <fullName evidence="6">Peptidyl-tRNA hydrolase</fullName>
    </recommendedName>
</protein>
<keyword evidence="5" id="KW-1185">Reference proteome</keyword>
<dbReference type="Proteomes" id="UP000226431">
    <property type="component" value="Unassembled WGS sequence"/>
</dbReference>